<dbReference type="PANTHER" id="PTHR12988">
    <property type="entry name" value="SPHINGOMYELIN PHOSPHODIESTERASE 4"/>
    <property type="match status" value="1"/>
</dbReference>
<dbReference type="GO" id="GO:0006685">
    <property type="term" value="P:sphingomyelin catabolic process"/>
    <property type="evidence" value="ECO:0007669"/>
    <property type="project" value="TreeGrafter"/>
</dbReference>
<feature type="transmembrane region" description="Helical" evidence="6">
    <location>
        <begin position="475"/>
        <end position="496"/>
    </location>
</feature>
<evidence type="ECO:0000256" key="6">
    <source>
        <dbReference type="SAM" id="Phobius"/>
    </source>
</evidence>
<dbReference type="GO" id="GO:0046513">
    <property type="term" value="P:ceramide biosynthetic process"/>
    <property type="evidence" value="ECO:0007669"/>
    <property type="project" value="TreeGrafter"/>
</dbReference>
<feature type="non-terminal residue" evidence="7">
    <location>
        <position position="1"/>
    </location>
</feature>
<evidence type="ECO:0000313" key="7">
    <source>
        <dbReference type="EMBL" id="GFR42235.1"/>
    </source>
</evidence>
<feature type="non-terminal residue" evidence="7">
    <location>
        <position position="507"/>
    </location>
</feature>
<dbReference type="EMBL" id="BMAR01000003">
    <property type="protein sequence ID" value="GFR42235.1"/>
    <property type="molecule type" value="Genomic_DNA"/>
</dbReference>
<dbReference type="GO" id="GO:0046475">
    <property type="term" value="P:glycerophospholipid catabolic process"/>
    <property type="evidence" value="ECO:0007669"/>
    <property type="project" value="TreeGrafter"/>
</dbReference>
<keyword evidence="8" id="KW-1185">Reference proteome</keyword>
<reference evidence="7 8" key="1">
    <citation type="journal article" date="2021" name="Sci. Rep.">
        <title>Genome sequencing of the multicellular alga Astrephomene provides insights into convergent evolution of germ-soma differentiation.</title>
        <authorList>
            <person name="Yamashita S."/>
            <person name="Yamamoto K."/>
            <person name="Matsuzaki R."/>
            <person name="Suzuki S."/>
            <person name="Yamaguchi H."/>
            <person name="Hirooka S."/>
            <person name="Minakuchi Y."/>
            <person name="Miyagishima S."/>
            <person name="Kawachi M."/>
            <person name="Toyoda A."/>
            <person name="Nozaki H."/>
        </authorList>
    </citation>
    <scope>NUCLEOTIDE SEQUENCE [LARGE SCALE GENOMIC DNA]</scope>
    <source>
        <strain evidence="7 8">NIES-4017</strain>
    </source>
</reference>
<sequence>PVLPPTPLAAAGNSGSGAVQAVSRKVYRQLRRAFSQWPPSSPTSLTPLISLWLSVIAPWCPLFAHTRKTAIADVSGGHGASGAATSHPANGASGGAGGGGANGIGSGSLGSGHHHHHPHLNLQHALDAAGPLGTAAAAAAGVMEATAAKLHFGSGGGRERDLTGATSRELLSQYTYTPAWRSHVLAHLPFYLQLIPQFVSLSLSRLKYRPDVALRDLDRVLAVLAAAGPELLRELRVAEVSYNAFARPAAAGGRRRSEGEMGELAPWWLEQVQDFEAAAASGSSSPGAVQPDVAGRLFTTDSSGAAYMTCLLLRSAETLGQPELVAALRQSASAVLPLEAILPAAVAEQPRQQEGAFGAAGASRFPRAGRWSSLWPSLVQQDPRLADPRRLWLHVYRSGGGPGGRQHDPLLRPIASNEVSFLVRPLVRASARVNAALGLDVPYRPGEEEEEPPEHLGQLALLWARKRGYRVNLRIFAEIQTLVWLLLLVLLGYGMMRVLAATGGAAT</sequence>
<evidence type="ECO:0000256" key="2">
    <source>
        <dbReference type="ARBA" id="ARBA00022692"/>
    </source>
</evidence>
<feature type="region of interest" description="Disordered" evidence="5">
    <location>
        <begin position="76"/>
        <end position="118"/>
    </location>
</feature>
<evidence type="ECO:0000256" key="1">
    <source>
        <dbReference type="ARBA" id="ARBA00004167"/>
    </source>
</evidence>
<evidence type="ECO:0000256" key="4">
    <source>
        <dbReference type="ARBA" id="ARBA00023136"/>
    </source>
</evidence>
<evidence type="ECO:0000313" key="8">
    <source>
        <dbReference type="Proteomes" id="UP001054857"/>
    </source>
</evidence>
<dbReference type="AlphaFoldDB" id="A0AAD3DI42"/>
<gene>
    <name evidence="7" type="ORF">Agub_g3129</name>
</gene>
<comment type="subcellular location">
    <subcellularLocation>
        <location evidence="1">Membrane</location>
        <topology evidence="1">Single-pass membrane protein</topology>
    </subcellularLocation>
</comment>
<protein>
    <submittedName>
        <fullName evidence="7">Uncharacterized protein</fullName>
    </submittedName>
</protein>
<dbReference type="Proteomes" id="UP001054857">
    <property type="component" value="Unassembled WGS sequence"/>
</dbReference>
<organism evidence="7 8">
    <name type="scientific">Astrephomene gubernaculifera</name>
    <dbReference type="NCBI Taxonomy" id="47775"/>
    <lineage>
        <taxon>Eukaryota</taxon>
        <taxon>Viridiplantae</taxon>
        <taxon>Chlorophyta</taxon>
        <taxon>core chlorophytes</taxon>
        <taxon>Chlorophyceae</taxon>
        <taxon>CS clade</taxon>
        <taxon>Chlamydomonadales</taxon>
        <taxon>Astrephomenaceae</taxon>
        <taxon>Astrephomene</taxon>
    </lineage>
</organism>
<evidence type="ECO:0000256" key="5">
    <source>
        <dbReference type="SAM" id="MobiDB-lite"/>
    </source>
</evidence>
<comment type="caution">
    <text evidence="7">The sequence shown here is derived from an EMBL/GenBank/DDBJ whole genome shotgun (WGS) entry which is preliminary data.</text>
</comment>
<accession>A0AAD3DI42</accession>
<dbReference type="InterPro" id="IPR024129">
    <property type="entry name" value="Sphingomy_SMPD4"/>
</dbReference>
<feature type="compositionally biased region" description="Gly residues" evidence="5">
    <location>
        <begin position="92"/>
        <end position="110"/>
    </location>
</feature>
<name>A0AAD3DI42_9CHLO</name>
<dbReference type="PANTHER" id="PTHR12988:SF6">
    <property type="entry name" value="SPHINGOMYELIN PHOSPHODIESTERASE 4"/>
    <property type="match status" value="1"/>
</dbReference>
<dbReference type="GO" id="GO:0050290">
    <property type="term" value="F:sphingomyelin phosphodiesterase D activity"/>
    <property type="evidence" value="ECO:0007669"/>
    <property type="project" value="InterPro"/>
</dbReference>
<keyword evidence="4 6" id="KW-0472">Membrane</keyword>
<proteinExistence type="predicted"/>
<evidence type="ECO:0000256" key="3">
    <source>
        <dbReference type="ARBA" id="ARBA00022989"/>
    </source>
</evidence>
<dbReference type="GO" id="GO:0016020">
    <property type="term" value="C:membrane"/>
    <property type="evidence" value="ECO:0007669"/>
    <property type="project" value="UniProtKB-SubCell"/>
</dbReference>
<keyword evidence="2 6" id="KW-0812">Transmembrane</keyword>
<keyword evidence="3 6" id="KW-1133">Transmembrane helix</keyword>
<feature type="compositionally biased region" description="Low complexity" evidence="5">
    <location>
        <begin position="81"/>
        <end position="91"/>
    </location>
</feature>